<reference evidence="3 4" key="1">
    <citation type="submission" date="2015-01" db="EMBL/GenBank/DDBJ databases">
        <title>The Genome Sequence of Fonsecaea pedrosoi CBS 271.37.</title>
        <authorList>
            <consortium name="The Broad Institute Genomics Platform"/>
            <person name="Cuomo C."/>
            <person name="de Hoog S."/>
            <person name="Gorbushina A."/>
            <person name="Stielow B."/>
            <person name="Teixiera M."/>
            <person name="Abouelleil A."/>
            <person name="Chapman S.B."/>
            <person name="Priest M."/>
            <person name="Young S.K."/>
            <person name="Wortman J."/>
            <person name="Nusbaum C."/>
            <person name="Birren B."/>
        </authorList>
    </citation>
    <scope>NUCLEOTIDE SEQUENCE [LARGE SCALE GENOMIC DNA]</scope>
    <source>
        <strain evidence="3 4">CBS 271.37</strain>
    </source>
</reference>
<gene>
    <name evidence="3" type="ORF">Z517_02870</name>
</gene>
<dbReference type="GO" id="GO:0004497">
    <property type="term" value="F:monooxygenase activity"/>
    <property type="evidence" value="ECO:0007669"/>
    <property type="project" value="UniProtKB-KW"/>
</dbReference>
<dbReference type="InterPro" id="IPR051820">
    <property type="entry name" value="FAD-binding_MO"/>
</dbReference>
<sequence length="495" mass="55148">MGDSRMSADGGSFDVIIIGAGISGINMAYRLQTQIPGCTYTILEARQSLGGTWDLFRYPGIRSDSDLFTFGFPWYPWKQENPIASGDSIMAYMKDAAAKFGIDQHIRYKHSLDQVAWSSKHHAWTLTVNVDGEHAYYTARFLVFGTGYYDYHTPLETDIPGIGRFQGQTVHPQFWPEHLDYADKQIVIIGSGATAVTLLPQLAKKAKLTTMLQRSPSYILPMPNRDQSRSKLSYLLPTSVYYKLKRLSWIIFSRLFVGYCRRFPNRAKQLIEKSVTPLLPLTVPYEPHFKPRYLPWEQRLCVCPDGDFYSALRSGKAAVETAVIQEVVSDGIQLTSGKKLPADIIVTATGLKLCMGGGVQFEVDGEQIAINTKFLWNGVMLQDIPNAAFVIGYTDASWTLGADATAHFVCRLLKSMSRKGYVEAKPYLPNSDSLTASPAFNLNSTYVAVGAKSLPKTAAVAPWTGRGGYFSDMFWAKYGNITRGMRYVNGKAKTQ</sequence>
<evidence type="ECO:0000256" key="1">
    <source>
        <dbReference type="ARBA" id="ARBA00001974"/>
    </source>
</evidence>
<evidence type="ECO:0000256" key="2">
    <source>
        <dbReference type="ARBA" id="ARBA00023033"/>
    </source>
</evidence>
<dbReference type="PANTHER" id="PTHR43872:SF1">
    <property type="entry name" value="MONOOXYGENASE, PUTATIVE (AFU_ORTHOLOGUE AFUA_8G02570)-RELATED"/>
    <property type="match status" value="1"/>
</dbReference>
<dbReference type="EMBL" id="KN846970">
    <property type="protein sequence ID" value="KIW83624.1"/>
    <property type="molecule type" value="Genomic_DNA"/>
</dbReference>
<evidence type="ECO:0000313" key="4">
    <source>
        <dbReference type="Proteomes" id="UP000053029"/>
    </source>
</evidence>
<protein>
    <recommendedName>
        <fullName evidence="5">FAD/NAD(P)-binding domain-containing protein</fullName>
    </recommendedName>
</protein>
<dbReference type="HOGENOM" id="CLU_032067_2_0_1"/>
<dbReference type="Proteomes" id="UP000053029">
    <property type="component" value="Unassembled WGS sequence"/>
</dbReference>
<organism evidence="3 4">
    <name type="scientific">Fonsecaea pedrosoi CBS 271.37</name>
    <dbReference type="NCBI Taxonomy" id="1442368"/>
    <lineage>
        <taxon>Eukaryota</taxon>
        <taxon>Fungi</taxon>
        <taxon>Dikarya</taxon>
        <taxon>Ascomycota</taxon>
        <taxon>Pezizomycotina</taxon>
        <taxon>Eurotiomycetes</taxon>
        <taxon>Chaetothyriomycetidae</taxon>
        <taxon>Chaetothyriales</taxon>
        <taxon>Herpotrichiellaceae</taxon>
        <taxon>Fonsecaea</taxon>
    </lineage>
</organism>
<dbReference type="InterPro" id="IPR036188">
    <property type="entry name" value="FAD/NAD-bd_sf"/>
</dbReference>
<dbReference type="GeneID" id="25302360"/>
<keyword evidence="2" id="KW-0560">Oxidoreductase</keyword>
<proteinExistence type="predicted"/>
<comment type="cofactor">
    <cofactor evidence="1">
        <name>FAD</name>
        <dbReference type="ChEBI" id="CHEBI:57692"/>
    </cofactor>
</comment>
<dbReference type="OrthoDB" id="66881at2759"/>
<keyword evidence="2" id="KW-0503">Monooxygenase</keyword>
<dbReference type="AlphaFoldDB" id="A0A0D2HGS1"/>
<dbReference type="PANTHER" id="PTHR43872">
    <property type="entry name" value="MONOOXYGENASE, PUTATIVE (AFU_ORTHOLOGUE AFUA_8G02570)-RELATED"/>
    <property type="match status" value="1"/>
</dbReference>
<dbReference type="VEuPathDB" id="FungiDB:Z517_02870"/>
<dbReference type="Pfam" id="PF13738">
    <property type="entry name" value="Pyr_redox_3"/>
    <property type="match status" value="1"/>
</dbReference>
<dbReference type="SUPFAM" id="SSF51905">
    <property type="entry name" value="FAD/NAD(P)-binding domain"/>
    <property type="match status" value="1"/>
</dbReference>
<dbReference type="RefSeq" id="XP_013287432.1">
    <property type="nucleotide sequence ID" value="XM_013431978.1"/>
</dbReference>
<evidence type="ECO:0000313" key="3">
    <source>
        <dbReference type="EMBL" id="KIW83624.1"/>
    </source>
</evidence>
<dbReference type="Gene3D" id="3.50.50.60">
    <property type="entry name" value="FAD/NAD(P)-binding domain"/>
    <property type="match status" value="1"/>
</dbReference>
<accession>A0A0D2HGS1</accession>
<name>A0A0D2HGS1_9EURO</name>
<evidence type="ECO:0008006" key="5">
    <source>
        <dbReference type="Google" id="ProtNLM"/>
    </source>
</evidence>
<keyword evidence="4" id="KW-1185">Reference proteome</keyword>